<organism evidence="1 2">
    <name type="scientific">Pleionea litopenaei</name>
    <dbReference type="NCBI Taxonomy" id="3070815"/>
    <lineage>
        <taxon>Bacteria</taxon>
        <taxon>Pseudomonadati</taxon>
        <taxon>Pseudomonadota</taxon>
        <taxon>Gammaproteobacteria</taxon>
        <taxon>Oceanospirillales</taxon>
        <taxon>Pleioneaceae</taxon>
        <taxon>Pleionea</taxon>
    </lineage>
</organism>
<dbReference type="Proteomes" id="UP001239782">
    <property type="component" value="Chromosome"/>
</dbReference>
<evidence type="ECO:0000313" key="2">
    <source>
        <dbReference type="Proteomes" id="UP001239782"/>
    </source>
</evidence>
<dbReference type="KEGG" id="plei:Q9312_16415"/>
<gene>
    <name evidence="1" type="ORF">Q9312_16415</name>
</gene>
<protein>
    <submittedName>
        <fullName evidence="1">Uncharacterized protein</fullName>
    </submittedName>
</protein>
<name>A0AA51RSJ6_9GAMM</name>
<proteinExistence type="predicted"/>
<dbReference type="AlphaFoldDB" id="A0AA51RSJ6"/>
<sequence length="272" mass="31005">MAINAVTENEFMQQLYHKRKLSLNEVVDIFYASDKPTNFKSLATLLRGRMGDGTDGEVSILDRQTRSLVEYLEDDTLTESDRFDVLYNQCRSAESSVQSMDGAQLEIEDFGGDEPFAGIKEIASIRVCGSTEDALPSIKRLKEFTHYIGILMIKRDFETLSAHFYDTEQFSSTHLKTLFESIVKKYGEPETFYSVQVSCIYAGDDRGKKYFDEMRLPDGITRNELVGSSRFMLSSSVTPNGIARWGLDVIIDVIEREDGVFRITRLDTQYTY</sequence>
<reference evidence="1 2" key="1">
    <citation type="submission" date="2023-08" db="EMBL/GenBank/DDBJ databases">
        <title>Pleionea litopenaei sp. nov., isolated from stomach of juvenile Litopenaeus vannamei.</title>
        <authorList>
            <person name="Rho A.M."/>
            <person name="Hwang C.Y."/>
        </authorList>
    </citation>
    <scope>NUCLEOTIDE SEQUENCE [LARGE SCALE GENOMIC DNA]</scope>
    <source>
        <strain evidence="1 2">HL-JVS1</strain>
    </source>
</reference>
<keyword evidence="2" id="KW-1185">Reference proteome</keyword>
<dbReference type="RefSeq" id="WP_309201950.1">
    <property type="nucleotide sequence ID" value="NZ_CP133548.1"/>
</dbReference>
<evidence type="ECO:0000313" key="1">
    <source>
        <dbReference type="EMBL" id="WMS86805.1"/>
    </source>
</evidence>
<dbReference type="EMBL" id="CP133548">
    <property type="protein sequence ID" value="WMS86805.1"/>
    <property type="molecule type" value="Genomic_DNA"/>
</dbReference>
<accession>A0AA51RSJ6</accession>